<comment type="function">
    <text evidence="9">Catalyzes an amino-pyrimidine hydrolysis reaction at the C5' of the pyrimidine moiety of thiamine compounds, a reaction that is part of a thiamine salvage pathway.</text>
</comment>
<evidence type="ECO:0000256" key="1">
    <source>
        <dbReference type="ARBA" id="ARBA00001881"/>
    </source>
</evidence>
<evidence type="ECO:0000256" key="7">
    <source>
        <dbReference type="ARBA" id="ARBA00022977"/>
    </source>
</evidence>
<dbReference type="InterPro" id="IPR016084">
    <property type="entry name" value="Haem_Oase-like_multi-hlx"/>
</dbReference>
<proteinExistence type="inferred from homology"/>
<dbReference type="GO" id="GO:0050334">
    <property type="term" value="F:thiaminase activity"/>
    <property type="evidence" value="ECO:0007669"/>
    <property type="project" value="UniProtKB-EC"/>
</dbReference>
<keyword evidence="9" id="KW-0378">Hydrolase</keyword>
<sequence>MLFSEQLRHEGNPIFEAIFQHPFVQGIATGELHKEQLIHYVKQDYEYLNTFMRVYGLAISKSSSRKDIELFNSQITFVLNSESHPHHNFCRMADVSYEELQGFPMAPTAHHYTHHLMTVAHEGTLAEIISALLPCPWTYMDIGQRLLHEVSPKPDHPFYEWITFYGQTGHINDQFCKRLDALAQTATKEERQRMLDHFLISCQLEYKFWDMAYTLEEWPVSQEVPHP</sequence>
<evidence type="ECO:0000256" key="6">
    <source>
        <dbReference type="ARBA" id="ARBA00013647"/>
    </source>
</evidence>
<dbReference type="AlphaFoldDB" id="A0A8J2ZZF1"/>
<dbReference type="CDD" id="cd19360">
    <property type="entry name" value="TenA_C_SaTenA-like"/>
    <property type="match status" value="1"/>
</dbReference>
<dbReference type="NCBIfam" id="TIGR04306">
    <property type="entry name" value="salvage_TenA"/>
    <property type="match status" value="1"/>
</dbReference>
<keyword evidence="7 9" id="KW-0784">Thiamine biosynthesis</keyword>
<evidence type="ECO:0000256" key="8">
    <source>
        <dbReference type="ARBA" id="ARBA00048337"/>
    </source>
</evidence>
<evidence type="ECO:0000313" key="12">
    <source>
        <dbReference type="Proteomes" id="UP000656813"/>
    </source>
</evidence>
<reference evidence="11" key="1">
    <citation type="journal article" date="2014" name="Int. J. Syst. Evol. Microbiol.">
        <title>Complete genome sequence of Corynebacterium casei LMG S-19264T (=DSM 44701T), isolated from a smear-ripened cheese.</title>
        <authorList>
            <consortium name="US DOE Joint Genome Institute (JGI-PGF)"/>
            <person name="Walter F."/>
            <person name="Albersmeier A."/>
            <person name="Kalinowski J."/>
            <person name="Ruckert C."/>
        </authorList>
    </citation>
    <scope>NUCLEOTIDE SEQUENCE</scope>
    <source>
        <strain evidence="11">CGMCC 1.12777</strain>
    </source>
</reference>
<dbReference type="GO" id="GO:0009229">
    <property type="term" value="P:thiamine diphosphate biosynthetic process"/>
    <property type="evidence" value="ECO:0007669"/>
    <property type="project" value="UniProtKB-UniPathway"/>
</dbReference>
<dbReference type="Pfam" id="PF03070">
    <property type="entry name" value="TENA_THI-4"/>
    <property type="match status" value="1"/>
</dbReference>
<gene>
    <name evidence="11" type="ORF">GCM10007096_37490</name>
</gene>
<comment type="caution">
    <text evidence="11">The sequence shown here is derived from an EMBL/GenBank/DDBJ whole genome shotgun (WGS) entry which is preliminary data.</text>
</comment>
<dbReference type="GO" id="GO:0009228">
    <property type="term" value="P:thiamine biosynthetic process"/>
    <property type="evidence" value="ECO:0007669"/>
    <property type="project" value="UniProtKB-KW"/>
</dbReference>
<evidence type="ECO:0000313" key="11">
    <source>
        <dbReference type="EMBL" id="GGH87447.1"/>
    </source>
</evidence>
<accession>A0A8J2ZZF1</accession>
<dbReference type="GO" id="GO:0005829">
    <property type="term" value="C:cytosol"/>
    <property type="evidence" value="ECO:0007669"/>
    <property type="project" value="TreeGrafter"/>
</dbReference>
<dbReference type="InterPro" id="IPR004305">
    <property type="entry name" value="Thiaminase-2/PQQC"/>
</dbReference>
<comment type="similarity">
    <text evidence="3 9">Belongs to the TenA family.</text>
</comment>
<feature type="domain" description="Thiaminase-2/PQQC" evidence="10">
    <location>
        <begin position="13"/>
        <end position="214"/>
    </location>
</feature>
<dbReference type="InterPro" id="IPR027574">
    <property type="entry name" value="Thiaminase_II"/>
</dbReference>
<keyword evidence="12" id="KW-1185">Reference proteome</keyword>
<dbReference type="EC" id="3.5.99.2" evidence="5 9"/>
<comment type="catalytic activity">
    <reaction evidence="1 9">
        <text>4-amino-5-aminomethyl-2-methylpyrimidine + H2O = 4-amino-5-hydroxymethyl-2-methylpyrimidine + NH4(+)</text>
        <dbReference type="Rhea" id="RHEA:31799"/>
        <dbReference type="ChEBI" id="CHEBI:15377"/>
        <dbReference type="ChEBI" id="CHEBI:16892"/>
        <dbReference type="ChEBI" id="CHEBI:28938"/>
        <dbReference type="ChEBI" id="CHEBI:63416"/>
        <dbReference type="EC" id="3.5.99.2"/>
    </reaction>
</comment>
<dbReference type="UniPathway" id="UPA00060"/>
<comment type="catalytic activity">
    <reaction evidence="8 9">
        <text>thiamine + H2O = 5-(2-hydroxyethyl)-4-methylthiazole + 4-amino-5-hydroxymethyl-2-methylpyrimidine + H(+)</text>
        <dbReference type="Rhea" id="RHEA:17509"/>
        <dbReference type="ChEBI" id="CHEBI:15377"/>
        <dbReference type="ChEBI" id="CHEBI:15378"/>
        <dbReference type="ChEBI" id="CHEBI:16892"/>
        <dbReference type="ChEBI" id="CHEBI:17957"/>
        <dbReference type="ChEBI" id="CHEBI:18385"/>
        <dbReference type="EC" id="3.5.99.2"/>
    </reaction>
</comment>
<dbReference type="Gene3D" id="1.20.910.10">
    <property type="entry name" value="Heme oxygenase-like"/>
    <property type="match status" value="1"/>
</dbReference>
<dbReference type="RefSeq" id="WP_188498908.1">
    <property type="nucleotide sequence ID" value="NZ_BMFV01000039.1"/>
</dbReference>
<dbReference type="SUPFAM" id="SSF48613">
    <property type="entry name" value="Heme oxygenase-like"/>
    <property type="match status" value="1"/>
</dbReference>
<evidence type="ECO:0000256" key="4">
    <source>
        <dbReference type="ARBA" id="ARBA00011881"/>
    </source>
</evidence>
<evidence type="ECO:0000256" key="5">
    <source>
        <dbReference type="ARBA" id="ARBA00012684"/>
    </source>
</evidence>
<comment type="subunit">
    <text evidence="4">Homotetramer.</text>
</comment>
<dbReference type="PANTHER" id="PTHR43198">
    <property type="entry name" value="BIFUNCTIONAL TH2 PROTEIN"/>
    <property type="match status" value="1"/>
</dbReference>
<reference evidence="11" key="2">
    <citation type="submission" date="2020-09" db="EMBL/GenBank/DDBJ databases">
        <authorList>
            <person name="Sun Q."/>
            <person name="Zhou Y."/>
        </authorList>
    </citation>
    <scope>NUCLEOTIDE SEQUENCE</scope>
    <source>
        <strain evidence="11">CGMCC 1.12777</strain>
    </source>
</reference>
<evidence type="ECO:0000256" key="3">
    <source>
        <dbReference type="ARBA" id="ARBA00010264"/>
    </source>
</evidence>
<evidence type="ECO:0000256" key="2">
    <source>
        <dbReference type="ARBA" id="ARBA00004948"/>
    </source>
</evidence>
<dbReference type="PANTHER" id="PTHR43198:SF2">
    <property type="entry name" value="SI:CH1073-67J19.1-RELATED"/>
    <property type="match status" value="1"/>
</dbReference>
<dbReference type="InterPro" id="IPR050967">
    <property type="entry name" value="Thiamine_Salvage_TenA"/>
</dbReference>
<evidence type="ECO:0000259" key="10">
    <source>
        <dbReference type="Pfam" id="PF03070"/>
    </source>
</evidence>
<protein>
    <recommendedName>
        <fullName evidence="6 9">Aminopyrimidine aminohydrolase</fullName>
        <ecNumber evidence="5 9">3.5.99.2</ecNumber>
    </recommendedName>
</protein>
<dbReference type="Proteomes" id="UP000656813">
    <property type="component" value="Unassembled WGS sequence"/>
</dbReference>
<organism evidence="11 12">
    <name type="scientific">Pullulanibacillus pueri</name>
    <dbReference type="NCBI Taxonomy" id="1437324"/>
    <lineage>
        <taxon>Bacteria</taxon>
        <taxon>Bacillati</taxon>
        <taxon>Bacillota</taxon>
        <taxon>Bacilli</taxon>
        <taxon>Bacillales</taxon>
        <taxon>Sporolactobacillaceae</taxon>
        <taxon>Pullulanibacillus</taxon>
    </lineage>
</organism>
<dbReference type="EMBL" id="BMFV01000039">
    <property type="protein sequence ID" value="GGH87447.1"/>
    <property type="molecule type" value="Genomic_DNA"/>
</dbReference>
<name>A0A8J2ZZF1_9BACL</name>
<comment type="pathway">
    <text evidence="2 9">Cofactor biosynthesis; thiamine diphosphate biosynthesis.</text>
</comment>
<evidence type="ECO:0000256" key="9">
    <source>
        <dbReference type="RuleBase" id="RU363093"/>
    </source>
</evidence>